<dbReference type="OrthoDB" id="4144896at2"/>
<reference evidence="1 2" key="1">
    <citation type="submission" date="2014-07" db="EMBL/GenBank/DDBJ databases">
        <title>Whole Genome Sequence of the Amycolatopsis methanolica 239.</title>
        <authorList>
            <person name="Tang B."/>
        </authorList>
    </citation>
    <scope>NUCLEOTIDE SEQUENCE [LARGE SCALE GENOMIC DNA]</scope>
    <source>
        <strain evidence="1 2">239</strain>
    </source>
</reference>
<gene>
    <name evidence="1" type="ORF">AMETH_4273</name>
</gene>
<dbReference type="AlphaFoldDB" id="A0A076N0H4"/>
<dbReference type="HOGENOM" id="CLU_104213_2_0_11"/>
<dbReference type="STRING" id="1068978.AMETH_4273"/>
<name>A0A076N0H4_AMYME</name>
<dbReference type="EMBL" id="CP009110">
    <property type="protein sequence ID" value="AIJ24365.1"/>
    <property type="molecule type" value="Genomic_DNA"/>
</dbReference>
<protein>
    <recommendedName>
        <fullName evidence="3">IrrE N-terminal-like domain-containing protein</fullName>
    </recommendedName>
</protein>
<organism evidence="1 2">
    <name type="scientific">Amycolatopsis methanolica 239</name>
    <dbReference type="NCBI Taxonomy" id="1068978"/>
    <lineage>
        <taxon>Bacteria</taxon>
        <taxon>Bacillati</taxon>
        <taxon>Actinomycetota</taxon>
        <taxon>Actinomycetes</taxon>
        <taxon>Pseudonocardiales</taxon>
        <taxon>Pseudonocardiaceae</taxon>
        <taxon>Amycolatopsis</taxon>
        <taxon>Amycolatopsis methanolica group</taxon>
    </lineage>
</organism>
<dbReference type="Proteomes" id="UP000062973">
    <property type="component" value="Chromosome"/>
</dbReference>
<proteinExistence type="predicted"/>
<accession>A0A076N0H4</accession>
<dbReference type="PATRIC" id="fig|1068978.7.peg.4576"/>
<keyword evidence="2" id="KW-1185">Reference proteome</keyword>
<dbReference type="eggNOG" id="COG2856">
    <property type="taxonomic scope" value="Bacteria"/>
</dbReference>
<dbReference type="RefSeq" id="WP_017983200.1">
    <property type="nucleotide sequence ID" value="NZ_AQUL01000001.1"/>
</dbReference>
<evidence type="ECO:0000313" key="1">
    <source>
        <dbReference type="EMBL" id="AIJ24365.1"/>
    </source>
</evidence>
<evidence type="ECO:0000313" key="2">
    <source>
        <dbReference type="Proteomes" id="UP000062973"/>
    </source>
</evidence>
<sequence length="168" mass="18321">MLTRRDLRRCQALVAGLPLPQPFSVPALVDAIAARRGRPIHVRTLPPGSGVSVCGAWIRLATADVVYVEEKTSRVHREHIVLHEIGHLLCDHSGAGGGAHPLARVLPDLSPELIERLLTRTGYTTEEEQEAELVASLIRTAAQARATWTTTGALREFETALGLRGTWE</sequence>
<evidence type="ECO:0008006" key="3">
    <source>
        <dbReference type="Google" id="ProtNLM"/>
    </source>
</evidence>
<dbReference type="KEGG" id="amq:AMETH_4273"/>